<reference evidence="3" key="1">
    <citation type="journal article" date="2019" name="Int. J. Syst. Evol. Microbiol.">
        <title>The Global Catalogue of Microorganisms (GCM) 10K type strain sequencing project: providing services to taxonomists for standard genome sequencing and annotation.</title>
        <authorList>
            <consortium name="The Broad Institute Genomics Platform"/>
            <consortium name="The Broad Institute Genome Sequencing Center for Infectious Disease"/>
            <person name="Wu L."/>
            <person name="Ma J."/>
        </authorList>
    </citation>
    <scope>NUCLEOTIDE SEQUENCE [LARGE SCALE GENOMIC DNA]</scope>
    <source>
        <strain evidence="3">CCM 7043</strain>
    </source>
</reference>
<sequence length="189" mass="19860">MPGEQEDHRAAVGRLPRRATDLVEDVVVWVLLSASLLLVAVALIAGVGAHGRVNERIRTQSMDRTMVPATVLAQAPLVPLDPGSRIAVEVEWVGLDGVRRTGLVPVTAATPAGSEVAVWLDRSGAAVDPPPAGVDAVAAGVFTGIAVLAVGASVLGVVWLLVRRGIDAVNSRRWAREWADIGPEWTGHR</sequence>
<evidence type="ECO:0000313" key="3">
    <source>
        <dbReference type="Proteomes" id="UP001597114"/>
    </source>
</evidence>
<feature type="transmembrane region" description="Helical" evidence="1">
    <location>
        <begin position="137"/>
        <end position="162"/>
    </location>
</feature>
<keyword evidence="1" id="KW-0472">Membrane</keyword>
<dbReference type="PANTHER" id="PTHR42305">
    <property type="entry name" value="MEMBRANE PROTEIN RV1733C-RELATED"/>
    <property type="match status" value="1"/>
</dbReference>
<dbReference type="PANTHER" id="PTHR42305:SF1">
    <property type="entry name" value="MEMBRANE PROTEIN RV1733C-RELATED"/>
    <property type="match status" value="1"/>
</dbReference>
<protein>
    <recommendedName>
        <fullName evidence="4">DUF3592 domain-containing protein</fullName>
    </recommendedName>
</protein>
<gene>
    <name evidence="2" type="ORF">ACFSJD_07170</name>
</gene>
<keyword evidence="1" id="KW-0812">Transmembrane</keyword>
<name>A0ABW4ETK6_9PSEU</name>
<keyword evidence="3" id="KW-1185">Reference proteome</keyword>
<dbReference type="RefSeq" id="WP_344719040.1">
    <property type="nucleotide sequence ID" value="NZ_BAAAUS010000002.1"/>
</dbReference>
<evidence type="ECO:0008006" key="4">
    <source>
        <dbReference type="Google" id="ProtNLM"/>
    </source>
</evidence>
<comment type="caution">
    <text evidence="2">The sequence shown here is derived from an EMBL/GenBank/DDBJ whole genome shotgun (WGS) entry which is preliminary data.</text>
</comment>
<keyword evidence="1" id="KW-1133">Transmembrane helix</keyword>
<dbReference type="InterPro" id="IPR039708">
    <property type="entry name" value="MT1774/Rv1733c-like"/>
</dbReference>
<organism evidence="2 3">
    <name type="scientific">Pseudonocardia yunnanensis</name>
    <dbReference type="NCBI Taxonomy" id="58107"/>
    <lineage>
        <taxon>Bacteria</taxon>
        <taxon>Bacillati</taxon>
        <taxon>Actinomycetota</taxon>
        <taxon>Actinomycetes</taxon>
        <taxon>Pseudonocardiales</taxon>
        <taxon>Pseudonocardiaceae</taxon>
        <taxon>Pseudonocardia</taxon>
    </lineage>
</organism>
<feature type="transmembrane region" description="Helical" evidence="1">
    <location>
        <begin position="26"/>
        <end position="49"/>
    </location>
</feature>
<accession>A0ABW4ETK6</accession>
<dbReference type="EMBL" id="JBHUCO010000007">
    <property type="protein sequence ID" value="MFD1517259.1"/>
    <property type="molecule type" value="Genomic_DNA"/>
</dbReference>
<evidence type="ECO:0000313" key="2">
    <source>
        <dbReference type="EMBL" id="MFD1517259.1"/>
    </source>
</evidence>
<dbReference type="Proteomes" id="UP001597114">
    <property type="component" value="Unassembled WGS sequence"/>
</dbReference>
<proteinExistence type="predicted"/>
<evidence type="ECO:0000256" key="1">
    <source>
        <dbReference type="SAM" id="Phobius"/>
    </source>
</evidence>